<proteinExistence type="inferred from homology"/>
<dbReference type="InterPro" id="IPR021131">
    <property type="entry name" value="Ribosomal_uL15/eL18"/>
</dbReference>
<evidence type="ECO:0000313" key="9">
    <source>
        <dbReference type="EMBL" id="MCD5562834.1"/>
    </source>
</evidence>
<evidence type="ECO:0000313" key="8">
    <source>
        <dbReference type="EMBL" id="AZA16677.1"/>
    </source>
</evidence>
<dbReference type="SUPFAM" id="SSF52080">
    <property type="entry name" value="Ribosomal proteins L15p and L18e"/>
    <property type="match status" value="1"/>
</dbReference>
<reference evidence="9 10" key="2">
    <citation type="submission" date="2021-12" db="EMBL/GenBank/DDBJ databases">
        <title>Antimicrobial susceptibility of Lactobacillus delbrueckii subsp. lactis obtained from milk products and other habitats.</title>
        <authorList>
            <person name="Shani N."/>
        </authorList>
    </citation>
    <scope>NUCLEOTIDE SEQUENCE [LARGE SCALE GENOMIC DNA]</scope>
    <source>
        <strain evidence="9 10">FAM 21755</strain>
    </source>
</reference>
<evidence type="ECO:0000256" key="1">
    <source>
        <dbReference type="ARBA" id="ARBA00007320"/>
    </source>
</evidence>
<name>A0A061CB75_LACDL</name>
<organism evidence="8">
    <name type="scientific">Lactobacillus delbrueckii subsp. lactis</name>
    <dbReference type="NCBI Taxonomy" id="29397"/>
    <lineage>
        <taxon>Bacteria</taxon>
        <taxon>Bacillati</taxon>
        <taxon>Bacillota</taxon>
        <taxon>Bacilli</taxon>
        <taxon>Lactobacillales</taxon>
        <taxon>Lactobacillaceae</taxon>
        <taxon>Lactobacillus</taxon>
    </lineage>
</organism>
<dbReference type="GO" id="GO:0019843">
    <property type="term" value="F:rRNA binding"/>
    <property type="evidence" value="ECO:0007669"/>
    <property type="project" value="UniProtKB-UniRule"/>
</dbReference>
<dbReference type="SMR" id="A0A061CB75"/>
<dbReference type="InterPro" id="IPR030878">
    <property type="entry name" value="Ribosomal_uL15"/>
</dbReference>
<dbReference type="GO" id="GO:0003735">
    <property type="term" value="F:structural constituent of ribosome"/>
    <property type="evidence" value="ECO:0007669"/>
    <property type="project" value="InterPro"/>
</dbReference>
<dbReference type="InterPro" id="IPR005749">
    <property type="entry name" value="Ribosomal_uL15_bac-type"/>
</dbReference>
<evidence type="ECO:0000313" key="10">
    <source>
        <dbReference type="Proteomes" id="UP001200334"/>
    </source>
</evidence>
<comment type="subunit">
    <text evidence="4">Part of the 50S ribosomal subunit.</text>
</comment>
<evidence type="ECO:0000256" key="5">
    <source>
        <dbReference type="RuleBase" id="RU003888"/>
    </source>
</evidence>
<dbReference type="PANTHER" id="PTHR12934:SF11">
    <property type="entry name" value="LARGE RIBOSOMAL SUBUNIT PROTEIN UL15M"/>
    <property type="match status" value="1"/>
</dbReference>
<comment type="function">
    <text evidence="4">Binds to the 23S rRNA.</text>
</comment>
<dbReference type="InterPro" id="IPR001196">
    <property type="entry name" value="Ribosomal_uL15_CS"/>
</dbReference>
<dbReference type="OrthoDB" id="9810293at2"/>
<keyword evidence="4" id="KW-0699">rRNA-binding</keyword>
<evidence type="ECO:0000256" key="6">
    <source>
        <dbReference type="SAM" id="MobiDB-lite"/>
    </source>
</evidence>
<evidence type="ECO:0000259" key="7">
    <source>
        <dbReference type="Pfam" id="PF00828"/>
    </source>
</evidence>
<protein>
    <recommendedName>
        <fullName evidence="4">Large ribosomal subunit protein uL15</fullName>
    </recommendedName>
</protein>
<feature type="domain" description="Large ribosomal subunit protein uL15/eL18" evidence="7">
    <location>
        <begin position="77"/>
        <end position="144"/>
    </location>
</feature>
<dbReference type="PANTHER" id="PTHR12934">
    <property type="entry name" value="50S RIBOSOMAL PROTEIN L15"/>
    <property type="match status" value="1"/>
</dbReference>
<feature type="compositionally biased region" description="Basic and acidic residues" evidence="6">
    <location>
        <begin position="1"/>
        <end position="13"/>
    </location>
</feature>
<keyword evidence="4" id="KW-0694">RNA-binding</keyword>
<dbReference type="HAMAP" id="MF_01341">
    <property type="entry name" value="Ribosomal_uL15"/>
    <property type="match status" value="1"/>
</dbReference>
<dbReference type="EMBL" id="CP031023">
    <property type="protein sequence ID" value="AZA16677.1"/>
    <property type="molecule type" value="Genomic_DNA"/>
</dbReference>
<sequence>MKLNELHPSEGSRHARKRVGRGTSSGFGKTSGRGQKGQHARSGGNTRLGFEGGQMPLFRTMPKRGFKNINRKEYAIVNLADLNKFEEGSVVDFEALKAKGLVKKQLSGVKVLGNGDLNVKLTVKVNKVSEAAKSAIEAAGGTVEVI</sequence>
<dbReference type="Proteomes" id="UP001200334">
    <property type="component" value="Unassembled WGS sequence"/>
</dbReference>
<keyword evidence="2 4" id="KW-0689">Ribosomal protein</keyword>
<reference evidence="8" key="1">
    <citation type="submission" date="2018-07" db="EMBL/GenBank/DDBJ databases">
        <authorList>
            <person name="Somerville V."/>
        </authorList>
    </citation>
    <scope>NUCLEOTIDE SEQUENCE</scope>
    <source>
        <strain evidence="8">NWC_2_2</strain>
    </source>
</reference>
<feature type="compositionally biased region" description="Gly residues" evidence="6">
    <location>
        <begin position="23"/>
        <end position="35"/>
    </location>
</feature>
<dbReference type="EMBL" id="JAJNUY010000003">
    <property type="protein sequence ID" value="MCD5562834.1"/>
    <property type="molecule type" value="Genomic_DNA"/>
</dbReference>
<dbReference type="NCBIfam" id="TIGR01071">
    <property type="entry name" value="rplO_bact"/>
    <property type="match status" value="1"/>
</dbReference>
<keyword evidence="3 4" id="KW-0687">Ribonucleoprotein</keyword>
<feature type="region of interest" description="Disordered" evidence="6">
    <location>
        <begin position="1"/>
        <end position="56"/>
    </location>
</feature>
<gene>
    <name evidence="4 9" type="primary">rplO</name>
    <name evidence="8" type="ORF">DQL93_09455</name>
    <name evidence="9" type="ORF">LOB85_01445</name>
</gene>
<evidence type="ECO:0000256" key="3">
    <source>
        <dbReference type="ARBA" id="ARBA00023274"/>
    </source>
</evidence>
<dbReference type="GeneID" id="69668445"/>
<dbReference type="GO" id="GO:0006412">
    <property type="term" value="P:translation"/>
    <property type="evidence" value="ECO:0007669"/>
    <property type="project" value="UniProtKB-UniRule"/>
</dbReference>
<dbReference type="InterPro" id="IPR036227">
    <property type="entry name" value="Ribosomal_uL15/eL18_sf"/>
</dbReference>
<dbReference type="PROSITE" id="PS00475">
    <property type="entry name" value="RIBOSOMAL_L15"/>
    <property type="match status" value="1"/>
</dbReference>
<evidence type="ECO:0000256" key="2">
    <source>
        <dbReference type="ARBA" id="ARBA00022980"/>
    </source>
</evidence>
<dbReference type="AlphaFoldDB" id="A0A061CB75"/>
<dbReference type="GO" id="GO:0022625">
    <property type="term" value="C:cytosolic large ribosomal subunit"/>
    <property type="evidence" value="ECO:0007669"/>
    <property type="project" value="TreeGrafter"/>
</dbReference>
<dbReference type="RefSeq" id="WP_002878182.1">
    <property type="nucleotide sequence ID" value="NZ_BJLK01000015.1"/>
</dbReference>
<evidence type="ECO:0000256" key="4">
    <source>
        <dbReference type="HAMAP-Rule" id="MF_01341"/>
    </source>
</evidence>
<comment type="similarity">
    <text evidence="1 4 5">Belongs to the universal ribosomal protein uL15 family.</text>
</comment>
<dbReference type="Gene3D" id="3.100.10.10">
    <property type="match status" value="1"/>
</dbReference>
<accession>A0A061CB75</accession>
<dbReference type="Pfam" id="PF00828">
    <property type="entry name" value="Ribosomal_L27A"/>
    <property type="match status" value="1"/>
</dbReference>